<accession>A0A0L0NTT8</accession>
<proteinExistence type="predicted"/>
<dbReference type="EMBL" id="LGST01000041">
    <property type="protein sequence ID" value="KND97592.1"/>
    <property type="molecule type" value="Genomic_DNA"/>
</dbReference>
<sequence length="42" mass="4880">MSNTEGVKMVAKRFKEGTSKKVLQKIIDDYGHSFVFYFFSQS</sequence>
<reference evidence="2" key="1">
    <citation type="journal article" date="2015" name="BMC Genomics">
        <title>Draft genome of a commonly misdiagnosed multidrug resistant pathogen Candida auris.</title>
        <authorList>
            <person name="Chatterjee S."/>
            <person name="Alampalli S.V."/>
            <person name="Nageshan R.K."/>
            <person name="Chettiar S.T."/>
            <person name="Joshi S."/>
            <person name="Tatu U.S."/>
        </authorList>
    </citation>
    <scope>NUCLEOTIDE SEQUENCE [LARGE SCALE GENOMIC DNA]</scope>
    <source>
        <strain evidence="2">6684</strain>
    </source>
</reference>
<name>A0A0L0NTT8_CANAR</name>
<evidence type="ECO:0000313" key="2">
    <source>
        <dbReference type="Proteomes" id="UP000037122"/>
    </source>
</evidence>
<gene>
    <name evidence="1" type="ORF">QG37_05988</name>
</gene>
<dbReference type="VEuPathDB" id="FungiDB:QG37_05988"/>
<protein>
    <submittedName>
        <fullName evidence="1">Uncharacterized protein</fullName>
    </submittedName>
</protein>
<dbReference type="AlphaFoldDB" id="A0A0L0NTT8"/>
<comment type="caution">
    <text evidence="1">The sequence shown here is derived from an EMBL/GenBank/DDBJ whole genome shotgun (WGS) entry which is preliminary data.</text>
</comment>
<dbReference type="Proteomes" id="UP000037122">
    <property type="component" value="Unassembled WGS sequence"/>
</dbReference>
<organism evidence="1 2">
    <name type="scientific">Candidozyma auris</name>
    <name type="common">Yeast</name>
    <name type="synonym">Candida auris</name>
    <dbReference type="NCBI Taxonomy" id="498019"/>
    <lineage>
        <taxon>Eukaryota</taxon>
        <taxon>Fungi</taxon>
        <taxon>Dikarya</taxon>
        <taxon>Ascomycota</taxon>
        <taxon>Saccharomycotina</taxon>
        <taxon>Pichiomycetes</taxon>
        <taxon>Metschnikowiaceae</taxon>
        <taxon>Candidozyma</taxon>
    </lineage>
</organism>
<evidence type="ECO:0000313" key="1">
    <source>
        <dbReference type="EMBL" id="KND97592.1"/>
    </source>
</evidence>